<dbReference type="PROSITE" id="PS51274">
    <property type="entry name" value="GATASE_COBBQ"/>
    <property type="match status" value="1"/>
</dbReference>
<dbReference type="PANTHER" id="PTHR21343">
    <property type="entry name" value="DETHIOBIOTIN SYNTHETASE"/>
    <property type="match status" value="1"/>
</dbReference>
<evidence type="ECO:0000313" key="7">
    <source>
        <dbReference type="EMBL" id="SBV98824.1"/>
    </source>
</evidence>
<dbReference type="CDD" id="cd01750">
    <property type="entry name" value="GATase1_CobQ"/>
    <property type="match status" value="1"/>
</dbReference>
<protein>
    <recommendedName>
        <fullName evidence="4">Cobyric acid synthase</fullName>
    </recommendedName>
</protein>
<dbReference type="SUPFAM" id="SSF52317">
    <property type="entry name" value="Class I glutamine amidotransferase-like"/>
    <property type="match status" value="1"/>
</dbReference>
<dbReference type="InterPro" id="IPR033949">
    <property type="entry name" value="CobQ_GATase1"/>
</dbReference>
<dbReference type="GO" id="GO:0003824">
    <property type="term" value="F:catalytic activity"/>
    <property type="evidence" value="ECO:0007669"/>
    <property type="project" value="InterPro"/>
</dbReference>
<feature type="active site" evidence="4">
    <location>
        <position position="439"/>
    </location>
</feature>
<evidence type="ECO:0000259" key="6">
    <source>
        <dbReference type="Pfam" id="PF07685"/>
    </source>
</evidence>
<comment type="function">
    <text evidence="4">Catalyzes amidations at positions B, D, E, and G on adenosylcobyrinic A,C-diamide. NH(2) groups are provided by glutamine, and one molecule of ATP is hydrogenolyzed for each amidation.</text>
</comment>
<evidence type="ECO:0000256" key="1">
    <source>
        <dbReference type="ARBA" id="ARBA00004953"/>
    </source>
</evidence>
<dbReference type="HAMAP" id="MF_00028">
    <property type="entry name" value="CobQ"/>
    <property type="match status" value="1"/>
</dbReference>
<name>A0A212JHC4_9DELT</name>
<gene>
    <name evidence="4 7" type="primary">cobQ</name>
    <name evidence="7" type="ORF">KL86DPRO_11453</name>
</gene>
<dbReference type="GO" id="GO:0015420">
    <property type="term" value="F:ABC-type vitamin B12 transporter activity"/>
    <property type="evidence" value="ECO:0007669"/>
    <property type="project" value="UniProtKB-UniRule"/>
</dbReference>
<feature type="active site" description="Nucleophile" evidence="4">
    <location>
        <position position="333"/>
    </location>
</feature>
<dbReference type="SUPFAM" id="SSF52540">
    <property type="entry name" value="P-loop containing nucleoside triphosphate hydrolases"/>
    <property type="match status" value="1"/>
</dbReference>
<dbReference type="InterPro" id="IPR002586">
    <property type="entry name" value="CobQ/CobB/MinD/ParA_Nub-bd_dom"/>
</dbReference>
<evidence type="ECO:0000256" key="4">
    <source>
        <dbReference type="HAMAP-Rule" id="MF_00028"/>
    </source>
</evidence>
<dbReference type="AlphaFoldDB" id="A0A212JHC4"/>
<evidence type="ECO:0000256" key="3">
    <source>
        <dbReference type="ARBA" id="ARBA00022962"/>
    </source>
</evidence>
<dbReference type="CDD" id="cd05389">
    <property type="entry name" value="CobQ_N"/>
    <property type="match status" value="1"/>
</dbReference>
<evidence type="ECO:0000256" key="2">
    <source>
        <dbReference type="ARBA" id="ARBA00022573"/>
    </source>
</evidence>
<dbReference type="Pfam" id="PF07685">
    <property type="entry name" value="GATase_3"/>
    <property type="match status" value="1"/>
</dbReference>
<dbReference type="EMBL" id="FLUQ01000001">
    <property type="protein sequence ID" value="SBV98824.1"/>
    <property type="molecule type" value="Genomic_DNA"/>
</dbReference>
<comment type="similarity">
    <text evidence="4">Belongs to the CobB/CobQ family. CobQ subfamily.</text>
</comment>
<dbReference type="NCBIfam" id="NF001989">
    <property type="entry name" value="PRK00784.1"/>
    <property type="match status" value="1"/>
</dbReference>
<feature type="domain" description="CobQ/CobB/MinD/ParA nucleotide binding" evidence="5">
    <location>
        <begin position="6"/>
        <end position="227"/>
    </location>
</feature>
<organism evidence="7">
    <name type="scientific">uncultured delta proteobacterium</name>
    <dbReference type="NCBI Taxonomy" id="34034"/>
    <lineage>
        <taxon>Bacteria</taxon>
        <taxon>Deltaproteobacteria</taxon>
        <taxon>environmental samples</taxon>
    </lineage>
</organism>
<evidence type="ECO:0000259" key="5">
    <source>
        <dbReference type="Pfam" id="PF01656"/>
    </source>
</evidence>
<sequence length="504" mass="53883">MSAAVLMVQGTASSAGKSVLAAGLCRLYARRGLRVAPFKAQNMALNSFVTPDGGEIGRSQAVQAEACGIRPSVLMNPVLLKPNSDRTSQVIVHGKAVATMNAKDYYSWRHTLKPRVLEAFAALAAENDLVIIEGAGSPAEINLRENDLVNMGMAAMADAPVLLVGDIDRGGVFASLYGTVKLLEPDERARIKGMVINRFRGDVSILEPGLRQLEALLRIPVLGVLPYWDIRVEEEDSLAERLGAPRLAGPGEVDIAVVRLPRIANFTDFGIFDLLPGVALRYVVPGESLGNPDMCILPGSKNTIADMRVLNETGTADAIRQYHASGGVVAGICGGYQMLGRDIADPHGVESDLPHIHGLGLLDLATVFAPDKRTVQATGTLLPVPGPLGNATGICAEGYEIHMGRTTRGTGSLPLLRLPDGESEGAVSEDGRVFGTYLHGIFDSFPLARGLVNALREHRNLPPVAEAPDGFATYKEYRLAQYDRLADMLETHIDMDSLNAIVDL</sequence>
<keyword evidence="2 4" id="KW-0169">Cobalamin biosynthesis</keyword>
<dbReference type="UniPathway" id="UPA00148"/>
<dbReference type="InterPro" id="IPR011698">
    <property type="entry name" value="GATase_3"/>
</dbReference>
<dbReference type="PANTHER" id="PTHR21343:SF1">
    <property type="entry name" value="COBYRIC ACID SYNTHASE"/>
    <property type="match status" value="1"/>
</dbReference>
<dbReference type="NCBIfam" id="TIGR00313">
    <property type="entry name" value="cobQ"/>
    <property type="match status" value="1"/>
</dbReference>
<comment type="pathway">
    <text evidence="1 4">Cofactor biosynthesis; adenosylcobalamin biosynthesis.</text>
</comment>
<dbReference type="Pfam" id="PF01656">
    <property type="entry name" value="CbiA"/>
    <property type="match status" value="1"/>
</dbReference>
<keyword evidence="3 4" id="KW-0315">Glutamine amidotransferase</keyword>
<accession>A0A212JHC4</accession>
<dbReference type="InterPro" id="IPR027417">
    <property type="entry name" value="P-loop_NTPase"/>
</dbReference>
<dbReference type="Gene3D" id="3.40.50.300">
    <property type="entry name" value="P-loop containing nucleotide triphosphate hydrolases"/>
    <property type="match status" value="1"/>
</dbReference>
<feature type="domain" description="CobB/CobQ-like glutamine amidotransferase" evidence="6">
    <location>
        <begin position="254"/>
        <end position="445"/>
    </location>
</feature>
<dbReference type="InterPro" id="IPR047045">
    <property type="entry name" value="CobQ_N"/>
</dbReference>
<reference evidence="7" key="1">
    <citation type="submission" date="2016-04" db="EMBL/GenBank/DDBJ databases">
        <authorList>
            <person name="Evans L.H."/>
            <person name="Alamgir A."/>
            <person name="Owens N."/>
            <person name="Weber N.D."/>
            <person name="Virtaneva K."/>
            <person name="Barbian K."/>
            <person name="Babar A."/>
            <person name="Rosenke K."/>
        </authorList>
    </citation>
    <scope>NUCLEOTIDE SEQUENCE</scope>
    <source>
        <strain evidence="7">86</strain>
    </source>
</reference>
<proteinExistence type="inferred from homology"/>
<dbReference type="InterPro" id="IPR004459">
    <property type="entry name" value="CobQ_synth"/>
</dbReference>
<dbReference type="GO" id="GO:0009236">
    <property type="term" value="P:cobalamin biosynthetic process"/>
    <property type="evidence" value="ECO:0007669"/>
    <property type="project" value="UniProtKB-UniRule"/>
</dbReference>
<dbReference type="InterPro" id="IPR029062">
    <property type="entry name" value="Class_I_gatase-like"/>
</dbReference>
<dbReference type="Gene3D" id="3.40.50.880">
    <property type="match status" value="1"/>
</dbReference>